<accession>A0ABS7ZI16</accession>
<dbReference type="Gene3D" id="3.40.30.120">
    <property type="match status" value="1"/>
</dbReference>
<comment type="caution">
    <text evidence="6">The sequence shown here is derived from an EMBL/GenBank/DDBJ whole genome shotgun (WGS) entry which is preliminary data.</text>
</comment>
<dbReference type="InterPro" id="IPR036188">
    <property type="entry name" value="FAD/NAD-bd_sf"/>
</dbReference>
<dbReference type="Pfam" id="PF01494">
    <property type="entry name" value="FAD_binding_3"/>
    <property type="match status" value="1"/>
</dbReference>
<dbReference type="SUPFAM" id="SSF51905">
    <property type="entry name" value="FAD/NAD(P)-binding domain"/>
    <property type="match status" value="1"/>
</dbReference>
<keyword evidence="6" id="KW-0503">Monooxygenase</keyword>
<evidence type="ECO:0000256" key="1">
    <source>
        <dbReference type="ARBA" id="ARBA00001974"/>
    </source>
</evidence>
<evidence type="ECO:0000256" key="3">
    <source>
        <dbReference type="ARBA" id="ARBA00022827"/>
    </source>
</evidence>
<evidence type="ECO:0000259" key="5">
    <source>
        <dbReference type="Pfam" id="PF01494"/>
    </source>
</evidence>
<feature type="region of interest" description="Disordered" evidence="4">
    <location>
        <begin position="404"/>
        <end position="428"/>
    </location>
</feature>
<proteinExistence type="predicted"/>
<comment type="cofactor">
    <cofactor evidence="1">
        <name>FAD</name>
        <dbReference type="ChEBI" id="CHEBI:57692"/>
    </cofactor>
</comment>
<keyword evidence="6" id="KW-0560">Oxidoreductase</keyword>
<feature type="region of interest" description="Disordered" evidence="4">
    <location>
        <begin position="447"/>
        <end position="473"/>
    </location>
</feature>
<protein>
    <submittedName>
        <fullName evidence="6">FAD-dependent monooxygenase</fullName>
    </submittedName>
</protein>
<keyword evidence="2" id="KW-0285">Flavoprotein</keyword>
<feature type="domain" description="FAD-binding" evidence="5">
    <location>
        <begin position="17"/>
        <end position="355"/>
    </location>
</feature>
<dbReference type="PRINTS" id="PR00420">
    <property type="entry name" value="RNGMNOXGNASE"/>
</dbReference>
<evidence type="ECO:0000256" key="2">
    <source>
        <dbReference type="ARBA" id="ARBA00022630"/>
    </source>
</evidence>
<dbReference type="InterPro" id="IPR050641">
    <property type="entry name" value="RIFMO-like"/>
</dbReference>
<reference evidence="6 7" key="1">
    <citation type="submission" date="2021-09" db="EMBL/GenBank/DDBJ databases">
        <title>Isoptericola luteus sp. nov., a novel bacterium isolated from Harbin, the capital city of Heilongjiang province.</title>
        <authorList>
            <person name="Li J."/>
        </authorList>
    </citation>
    <scope>NUCLEOTIDE SEQUENCE [LARGE SCALE GENOMIC DNA]</scope>
    <source>
        <strain evidence="6 7">NEAU-Y5</strain>
    </source>
</reference>
<gene>
    <name evidence="6" type="ORF">LEP48_15085</name>
</gene>
<name>A0ABS7ZI16_9MICO</name>
<evidence type="ECO:0000313" key="6">
    <source>
        <dbReference type="EMBL" id="MCA5894662.1"/>
    </source>
</evidence>
<dbReference type="PANTHER" id="PTHR43004:SF19">
    <property type="entry name" value="BINDING MONOOXYGENASE, PUTATIVE (JCVI)-RELATED"/>
    <property type="match status" value="1"/>
</dbReference>
<evidence type="ECO:0000256" key="4">
    <source>
        <dbReference type="SAM" id="MobiDB-lite"/>
    </source>
</evidence>
<keyword evidence="3" id="KW-0274">FAD</keyword>
<dbReference type="Gene3D" id="3.50.50.60">
    <property type="entry name" value="FAD/NAD(P)-binding domain"/>
    <property type="match status" value="1"/>
</dbReference>
<evidence type="ECO:0000313" key="7">
    <source>
        <dbReference type="Proteomes" id="UP001319870"/>
    </source>
</evidence>
<keyword evidence="7" id="KW-1185">Reference proteome</keyword>
<dbReference type="Pfam" id="PF21274">
    <property type="entry name" value="Rng_hyd_C"/>
    <property type="match status" value="1"/>
</dbReference>
<dbReference type="Gene3D" id="3.30.70.2450">
    <property type="match status" value="1"/>
</dbReference>
<dbReference type="InterPro" id="IPR002938">
    <property type="entry name" value="FAD-bd"/>
</dbReference>
<dbReference type="Proteomes" id="UP001319870">
    <property type="component" value="Unassembled WGS sequence"/>
</dbReference>
<organism evidence="6 7">
    <name type="scientific">Isoptericola luteus</name>
    <dbReference type="NCBI Taxonomy" id="2879484"/>
    <lineage>
        <taxon>Bacteria</taxon>
        <taxon>Bacillati</taxon>
        <taxon>Actinomycetota</taxon>
        <taxon>Actinomycetes</taxon>
        <taxon>Micrococcales</taxon>
        <taxon>Promicromonosporaceae</taxon>
        <taxon>Isoptericola</taxon>
    </lineage>
</organism>
<dbReference type="PANTHER" id="PTHR43004">
    <property type="entry name" value="TRK SYSTEM POTASSIUM UPTAKE PROTEIN"/>
    <property type="match status" value="1"/>
</dbReference>
<dbReference type="EMBL" id="JAIXCQ010000012">
    <property type="protein sequence ID" value="MCA5894662.1"/>
    <property type="molecule type" value="Genomic_DNA"/>
</dbReference>
<sequence length="521" mass="54992">MQDEAMPFPQSPSTARDADVVVVGAGPTGLLLAGDLATAGVRVLVVDRRPAGLSNLTRAFAVHARSLEVLDARGLADELVATGRRVTTLRLFDRITLRLDDLPSRFGFVLSTPQYEVERLLRRRAEAAGATFRHDVRVLGLRQDEDGVTLTTSGTPDGGAAGTSRRASLRAGWVVGADGVRSTVRAAVGIPFPGETVISAMILADVRLTTPPPDVLTVAARRGSLGFMVPFGDGWYRFIGWAGEEQVDRPVTLDEVRAVARATLGDDHGMHDLRFADRFAADERQAPRYRAGRVLLAGDAAHAHSPAGGLGMNTGMQDAANLSWRLAGVVRGAPDELLDGYADERHPVGTQVLRASGTILRLATRRGPLVAAARGLVTFALSRLGAVRRRAALTISALGVRYDPPSGAHRAAGRRVPDLPLAGGADGTGGPARLAEALHAGRFVLVRPAPHGGADGAPDPGPAPHPGETDVGDRVVVHRADGRAGTLLVRPDGYLSDAWEPEQQDAVPRASRLGYPQGDRE</sequence>
<feature type="region of interest" description="Disordered" evidence="4">
    <location>
        <begin position="499"/>
        <end position="521"/>
    </location>
</feature>
<dbReference type="GO" id="GO:0004497">
    <property type="term" value="F:monooxygenase activity"/>
    <property type="evidence" value="ECO:0007669"/>
    <property type="project" value="UniProtKB-KW"/>
</dbReference>
<feature type="compositionally biased region" description="Low complexity" evidence="4">
    <location>
        <begin position="448"/>
        <end position="458"/>
    </location>
</feature>